<sequence>MGARKSAIRVWNITADSRYPFSNVQPSRCNQNHARWCRFTSHAVLRRRAKDAPSNLDNPEDSPLSALEATDGTVT</sequence>
<dbReference type="EMBL" id="KE525302">
    <property type="protein sequence ID" value="KFB45310.1"/>
    <property type="molecule type" value="Genomic_DNA"/>
</dbReference>
<evidence type="ECO:0000313" key="3">
    <source>
        <dbReference type="EnsemblMetazoa" id="ASIC013256-PA"/>
    </source>
</evidence>
<protein>
    <submittedName>
        <fullName evidence="2 3">Uncharacterized protein</fullName>
    </submittedName>
</protein>
<dbReference type="VEuPathDB" id="VectorBase:ASIC013256"/>
<accession>A0A084W516</accession>
<feature type="region of interest" description="Disordered" evidence="1">
    <location>
        <begin position="48"/>
        <end position="75"/>
    </location>
</feature>
<proteinExistence type="predicted"/>
<gene>
    <name evidence="2" type="ORF">ZHAS_00013256</name>
</gene>
<evidence type="ECO:0000313" key="4">
    <source>
        <dbReference type="Proteomes" id="UP000030765"/>
    </source>
</evidence>
<reference evidence="3" key="2">
    <citation type="submission" date="2020-05" db="UniProtKB">
        <authorList>
            <consortium name="EnsemblMetazoa"/>
        </authorList>
    </citation>
    <scope>IDENTIFICATION</scope>
</reference>
<reference evidence="2 4" key="1">
    <citation type="journal article" date="2014" name="BMC Genomics">
        <title>Genome sequence of Anopheles sinensis provides insight into genetics basis of mosquito competence for malaria parasites.</title>
        <authorList>
            <person name="Zhou D."/>
            <person name="Zhang D."/>
            <person name="Ding G."/>
            <person name="Shi L."/>
            <person name="Hou Q."/>
            <person name="Ye Y."/>
            <person name="Xu Y."/>
            <person name="Zhou H."/>
            <person name="Xiong C."/>
            <person name="Li S."/>
            <person name="Yu J."/>
            <person name="Hong S."/>
            <person name="Yu X."/>
            <person name="Zou P."/>
            <person name="Chen C."/>
            <person name="Chang X."/>
            <person name="Wang W."/>
            <person name="Lv Y."/>
            <person name="Sun Y."/>
            <person name="Ma L."/>
            <person name="Shen B."/>
            <person name="Zhu C."/>
        </authorList>
    </citation>
    <scope>NUCLEOTIDE SEQUENCE [LARGE SCALE GENOMIC DNA]</scope>
</reference>
<dbReference type="AlphaFoldDB" id="A0A084W516"/>
<evidence type="ECO:0000313" key="2">
    <source>
        <dbReference type="EMBL" id="KFB45310.1"/>
    </source>
</evidence>
<keyword evidence="4" id="KW-1185">Reference proteome</keyword>
<dbReference type="EMBL" id="ATLV01020451">
    <property type="status" value="NOT_ANNOTATED_CDS"/>
    <property type="molecule type" value="Genomic_DNA"/>
</dbReference>
<evidence type="ECO:0000256" key="1">
    <source>
        <dbReference type="SAM" id="MobiDB-lite"/>
    </source>
</evidence>
<dbReference type="Proteomes" id="UP000030765">
    <property type="component" value="Unassembled WGS sequence"/>
</dbReference>
<organism evidence="2">
    <name type="scientific">Anopheles sinensis</name>
    <name type="common">Mosquito</name>
    <dbReference type="NCBI Taxonomy" id="74873"/>
    <lineage>
        <taxon>Eukaryota</taxon>
        <taxon>Metazoa</taxon>
        <taxon>Ecdysozoa</taxon>
        <taxon>Arthropoda</taxon>
        <taxon>Hexapoda</taxon>
        <taxon>Insecta</taxon>
        <taxon>Pterygota</taxon>
        <taxon>Neoptera</taxon>
        <taxon>Endopterygota</taxon>
        <taxon>Diptera</taxon>
        <taxon>Nematocera</taxon>
        <taxon>Culicoidea</taxon>
        <taxon>Culicidae</taxon>
        <taxon>Anophelinae</taxon>
        <taxon>Anopheles</taxon>
    </lineage>
</organism>
<name>A0A084W516_ANOSI</name>
<dbReference type="EnsemblMetazoa" id="ASIC013256-RA">
    <property type="protein sequence ID" value="ASIC013256-PA"/>
    <property type="gene ID" value="ASIC013256"/>
</dbReference>